<keyword evidence="3" id="KW-1185">Reference proteome</keyword>
<proteinExistence type="predicted"/>
<evidence type="ECO:0000259" key="1">
    <source>
        <dbReference type="Pfam" id="PF06985"/>
    </source>
</evidence>
<organism evidence="2 3">
    <name type="scientific">Neonectria magnoliae</name>
    <dbReference type="NCBI Taxonomy" id="2732573"/>
    <lineage>
        <taxon>Eukaryota</taxon>
        <taxon>Fungi</taxon>
        <taxon>Dikarya</taxon>
        <taxon>Ascomycota</taxon>
        <taxon>Pezizomycotina</taxon>
        <taxon>Sordariomycetes</taxon>
        <taxon>Hypocreomycetidae</taxon>
        <taxon>Hypocreales</taxon>
        <taxon>Nectriaceae</taxon>
        <taxon>Neonectria</taxon>
    </lineage>
</organism>
<dbReference type="Proteomes" id="UP001498421">
    <property type="component" value="Unassembled WGS sequence"/>
</dbReference>
<sequence>MADFLNLSELPYVVTDTQDAARQYLRGISGHRFCYSCFGLYPVVLSHVAPLGGISVNDFGDNTLERLSPFEATLGSRDWFTWQFIYFKTYQIQKPLPEIDATATTGCVTCMLIKDLIIRLTNNAVAFDDPLLFVELVLCRGHALTLAITRGTEEDEEGDVLFFSTGPKETERVFGPYHIYTLLVKSFPKRIISIGPASNNEIRVVEHDDSSPPPQEPYIALSHCWGKSRPLTLTRDTMAQRKANIPFEALPRTFRDAVLITRGLGIRYIWIDSLCIIQNDTQDWEIEAAKMSSIYSGAELVLSATGSGDSTAGVLQNRKPFLTWTGSYPKDKPFHIYGRQIIQHDAFGWGQDEREMVKGSTNLATKSRPLSSGDFPLMTRAWCFQERLLATAILHFTKDEIVFDCLTSMECECGTLTRHEGDSHLALRRIIKTGHKYVSGLTSLSQGLVNPYVIQNSEAVEEPDFPDGFVEHHERWRDLIVQYSQKGITVTTDRLPAVGGLALRWCNDLTGRYLAGLWEKDLLRGLRWWPSEAQTDLDEDPPYVAPTWSWVNARRGVTWGTQSFEGTLSFINIDLSRTQCHLGGLNPYGQVDYGYIFLTGRVMEVDFSVDRTMISLKKLGDQYTLENPDSTSGLQKLGNCKLYCLRLCTKIGTGNAWDDDYALVLKRAQGKDLAIQPKEVRECPNVYQRVGLWTAYRVRSWNHAQDSVKEDMYLI</sequence>
<accession>A0ABR1HPU5</accession>
<dbReference type="PANTHER" id="PTHR33112:SF16">
    <property type="entry name" value="HETEROKARYON INCOMPATIBILITY DOMAIN-CONTAINING PROTEIN"/>
    <property type="match status" value="1"/>
</dbReference>
<dbReference type="Pfam" id="PF06985">
    <property type="entry name" value="HET"/>
    <property type="match status" value="1"/>
</dbReference>
<evidence type="ECO:0000313" key="2">
    <source>
        <dbReference type="EMBL" id="KAK7422748.1"/>
    </source>
</evidence>
<comment type="caution">
    <text evidence="2">The sequence shown here is derived from an EMBL/GenBank/DDBJ whole genome shotgun (WGS) entry which is preliminary data.</text>
</comment>
<evidence type="ECO:0000313" key="3">
    <source>
        <dbReference type="Proteomes" id="UP001498421"/>
    </source>
</evidence>
<protein>
    <recommendedName>
        <fullName evidence="1">Heterokaryon incompatibility domain-containing protein</fullName>
    </recommendedName>
</protein>
<dbReference type="EMBL" id="JAZAVK010000105">
    <property type="protein sequence ID" value="KAK7422748.1"/>
    <property type="molecule type" value="Genomic_DNA"/>
</dbReference>
<gene>
    <name evidence="2" type="ORF">QQZ08_009372</name>
</gene>
<feature type="domain" description="Heterokaryon incompatibility" evidence="1">
    <location>
        <begin position="218"/>
        <end position="386"/>
    </location>
</feature>
<dbReference type="InterPro" id="IPR010730">
    <property type="entry name" value="HET"/>
</dbReference>
<dbReference type="PANTHER" id="PTHR33112">
    <property type="entry name" value="DOMAIN PROTEIN, PUTATIVE-RELATED"/>
    <property type="match status" value="1"/>
</dbReference>
<reference evidence="2 3" key="1">
    <citation type="journal article" date="2025" name="Microbiol. Resour. Announc.">
        <title>Draft genome sequences for Neonectria magnoliae and Neonectria punicea, canker pathogens of Liriodendron tulipifera and Acer saccharum in West Virginia.</title>
        <authorList>
            <person name="Petronek H.M."/>
            <person name="Kasson M.T."/>
            <person name="Metheny A.M."/>
            <person name="Stauder C.M."/>
            <person name="Lovett B."/>
            <person name="Lynch S.C."/>
            <person name="Garnas J.R."/>
            <person name="Kasson L.R."/>
            <person name="Stajich J.E."/>
        </authorList>
    </citation>
    <scope>NUCLEOTIDE SEQUENCE [LARGE SCALE GENOMIC DNA]</scope>
    <source>
        <strain evidence="2 3">NRRL 64651</strain>
    </source>
</reference>
<name>A0ABR1HPU5_9HYPO</name>